<dbReference type="Proteomes" id="UP000015105">
    <property type="component" value="Chromosome 1D"/>
</dbReference>
<organism evidence="2 3">
    <name type="scientific">Aegilops tauschii subsp. strangulata</name>
    <name type="common">Goatgrass</name>
    <dbReference type="NCBI Taxonomy" id="200361"/>
    <lineage>
        <taxon>Eukaryota</taxon>
        <taxon>Viridiplantae</taxon>
        <taxon>Streptophyta</taxon>
        <taxon>Embryophyta</taxon>
        <taxon>Tracheophyta</taxon>
        <taxon>Spermatophyta</taxon>
        <taxon>Magnoliopsida</taxon>
        <taxon>Liliopsida</taxon>
        <taxon>Poales</taxon>
        <taxon>Poaceae</taxon>
        <taxon>BOP clade</taxon>
        <taxon>Pooideae</taxon>
        <taxon>Triticodae</taxon>
        <taxon>Triticeae</taxon>
        <taxon>Triticinae</taxon>
        <taxon>Aegilops</taxon>
    </lineage>
</organism>
<sequence>MNKTINFPILHCFLSFMFSALVFMPWHDINSSSTKKLSFRLVRSVSYLNLPSLVERVPPLLCLSSSSSGISPELFRCVYAQTYCNISVLQLNGLTAYDVLVLHHNIKGCNRFSLSGKW</sequence>
<evidence type="ECO:0000256" key="1">
    <source>
        <dbReference type="SAM" id="Phobius"/>
    </source>
</evidence>
<feature type="transmembrane region" description="Helical" evidence="1">
    <location>
        <begin position="7"/>
        <end position="26"/>
    </location>
</feature>
<dbReference type="AlphaFoldDB" id="A0A452XVC7"/>
<reference evidence="2" key="4">
    <citation type="submission" date="2019-03" db="UniProtKB">
        <authorList>
            <consortium name="EnsemblPlants"/>
        </authorList>
    </citation>
    <scope>IDENTIFICATION</scope>
</reference>
<accession>A0A452XVC7</accession>
<reference evidence="2" key="3">
    <citation type="journal article" date="2017" name="Nature">
        <title>Genome sequence of the progenitor of the wheat D genome Aegilops tauschii.</title>
        <authorList>
            <person name="Luo M.C."/>
            <person name="Gu Y.Q."/>
            <person name="Puiu D."/>
            <person name="Wang H."/>
            <person name="Twardziok S.O."/>
            <person name="Deal K.R."/>
            <person name="Huo N."/>
            <person name="Zhu T."/>
            <person name="Wang L."/>
            <person name="Wang Y."/>
            <person name="McGuire P.E."/>
            <person name="Liu S."/>
            <person name="Long H."/>
            <person name="Ramasamy R.K."/>
            <person name="Rodriguez J.C."/>
            <person name="Van S.L."/>
            <person name="Yuan L."/>
            <person name="Wang Z."/>
            <person name="Xia Z."/>
            <person name="Xiao L."/>
            <person name="Anderson O.D."/>
            <person name="Ouyang S."/>
            <person name="Liang Y."/>
            <person name="Zimin A.V."/>
            <person name="Pertea G."/>
            <person name="Qi P."/>
            <person name="Bennetzen J.L."/>
            <person name="Dai X."/>
            <person name="Dawson M.W."/>
            <person name="Muller H.G."/>
            <person name="Kugler K."/>
            <person name="Rivarola-Duarte L."/>
            <person name="Spannagl M."/>
            <person name="Mayer K.F.X."/>
            <person name="Lu F.H."/>
            <person name="Bevan M.W."/>
            <person name="Leroy P."/>
            <person name="Li P."/>
            <person name="You F.M."/>
            <person name="Sun Q."/>
            <person name="Liu Z."/>
            <person name="Lyons E."/>
            <person name="Wicker T."/>
            <person name="Salzberg S.L."/>
            <person name="Devos K.M."/>
            <person name="Dvorak J."/>
        </authorList>
    </citation>
    <scope>NUCLEOTIDE SEQUENCE [LARGE SCALE GENOMIC DNA]</scope>
    <source>
        <strain evidence="2">cv. AL8/78</strain>
    </source>
</reference>
<reference evidence="3" key="2">
    <citation type="journal article" date="2017" name="Nat. Plants">
        <title>The Aegilops tauschii genome reveals multiple impacts of transposons.</title>
        <authorList>
            <person name="Zhao G."/>
            <person name="Zou C."/>
            <person name="Li K."/>
            <person name="Wang K."/>
            <person name="Li T."/>
            <person name="Gao L."/>
            <person name="Zhang X."/>
            <person name="Wang H."/>
            <person name="Yang Z."/>
            <person name="Liu X."/>
            <person name="Jiang W."/>
            <person name="Mao L."/>
            <person name="Kong X."/>
            <person name="Jiao Y."/>
            <person name="Jia J."/>
        </authorList>
    </citation>
    <scope>NUCLEOTIDE SEQUENCE [LARGE SCALE GENOMIC DNA]</scope>
    <source>
        <strain evidence="3">cv. AL8/78</strain>
    </source>
</reference>
<keyword evidence="3" id="KW-1185">Reference proteome</keyword>
<reference evidence="3" key="1">
    <citation type="journal article" date="2014" name="Science">
        <title>Ancient hybridizations among the ancestral genomes of bread wheat.</title>
        <authorList>
            <consortium name="International Wheat Genome Sequencing Consortium,"/>
            <person name="Marcussen T."/>
            <person name="Sandve S.R."/>
            <person name="Heier L."/>
            <person name="Spannagl M."/>
            <person name="Pfeifer M."/>
            <person name="Jakobsen K.S."/>
            <person name="Wulff B.B."/>
            <person name="Steuernagel B."/>
            <person name="Mayer K.F."/>
            <person name="Olsen O.A."/>
        </authorList>
    </citation>
    <scope>NUCLEOTIDE SEQUENCE [LARGE SCALE GENOMIC DNA]</scope>
    <source>
        <strain evidence="3">cv. AL8/78</strain>
    </source>
</reference>
<keyword evidence="1" id="KW-1133">Transmembrane helix</keyword>
<keyword evidence="1" id="KW-0812">Transmembrane</keyword>
<name>A0A452XVC7_AEGTS</name>
<protein>
    <submittedName>
        <fullName evidence="2">Uncharacterized protein</fullName>
    </submittedName>
</protein>
<keyword evidence="1" id="KW-0472">Membrane</keyword>
<proteinExistence type="predicted"/>
<dbReference type="EnsemblPlants" id="AET1Gv20182500.2">
    <property type="protein sequence ID" value="AET1Gv20182500.2"/>
    <property type="gene ID" value="AET1Gv20182500"/>
</dbReference>
<evidence type="ECO:0000313" key="3">
    <source>
        <dbReference type="Proteomes" id="UP000015105"/>
    </source>
</evidence>
<dbReference type="Gramene" id="AET1Gv20182500.2">
    <property type="protein sequence ID" value="AET1Gv20182500.2"/>
    <property type="gene ID" value="AET1Gv20182500"/>
</dbReference>
<reference evidence="2" key="5">
    <citation type="journal article" date="2021" name="G3 (Bethesda)">
        <title>Aegilops tauschii genome assembly Aet v5.0 features greater sequence contiguity and improved annotation.</title>
        <authorList>
            <person name="Wang L."/>
            <person name="Zhu T."/>
            <person name="Rodriguez J.C."/>
            <person name="Deal K.R."/>
            <person name="Dubcovsky J."/>
            <person name="McGuire P.E."/>
            <person name="Lux T."/>
            <person name="Spannagl M."/>
            <person name="Mayer K.F.X."/>
            <person name="Baldrich P."/>
            <person name="Meyers B.C."/>
            <person name="Huo N."/>
            <person name="Gu Y.Q."/>
            <person name="Zhou H."/>
            <person name="Devos K.M."/>
            <person name="Bennetzen J.L."/>
            <person name="Unver T."/>
            <person name="Budak H."/>
            <person name="Gulick P.J."/>
            <person name="Galiba G."/>
            <person name="Kalapos B."/>
            <person name="Nelson D.R."/>
            <person name="Li P."/>
            <person name="You F.M."/>
            <person name="Luo M.C."/>
            <person name="Dvorak J."/>
        </authorList>
    </citation>
    <scope>NUCLEOTIDE SEQUENCE [LARGE SCALE GENOMIC DNA]</scope>
    <source>
        <strain evidence="2">cv. AL8/78</strain>
    </source>
</reference>
<evidence type="ECO:0000313" key="2">
    <source>
        <dbReference type="EnsemblPlants" id="AET1Gv20182500.2"/>
    </source>
</evidence>